<dbReference type="AlphaFoldDB" id="A0A9P4H639"/>
<sequence>MPNEGPPRADQAMIQKRGKGNSIVRLFNRIFCAESRRDYEAPTVSPLESCPPKASKLYCFETPITSKSRATPSSSPTIPPTTADDKSLLPPFEAIALTSPDSVQRETSTESKHDTAVETDEYKKVLIDLRDAEKILQRRHAAMKHEAKMPAIKTRKPSFAIDTSKKGDVKAHVGSASLPPSICKPSYHRHRQAETAAEACEALQRRSLMRDLAYKANSGCENAITAVEELNAHIALTARNQDDADIPDLIFNFEGTHISASKLGTVEHTWMARVNASRKLQSLAARKHLGAEDLEVILAQLFPLESSDILQSEHYDIFVTGLGVGSIITSGEAKKLVGLGVSHVEFEKGARWTGASSNPSSGLYRHDPSNLAIFEIPKLSHCDTTLSDLYSHPRTLIEAAVYDQKFWKGYFFPNAQTKLCSFYEANQLQSQGLPIPPSLTDYKRPWTYREIRLLQRGYLICQGYWDVEELSTYLFHRVTDSGLSISNMPEILALHPEHDEDFANEEEQRLSEMETSTETFESLKKKEMTRWERIKMAWKKWLGYEGVVEPFDPFAEEYGPCASLGV</sequence>
<feature type="compositionally biased region" description="Low complexity" evidence="1">
    <location>
        <begin position="71"/>
        <end position="82"/>
    </location>
</feature>
<dbReference type="Proteomes" id="UP000799777">
    <property type="component" value="Unassembled WGS sequence"/>
</dbReference>
<name>A0A9P4H639_9PLEO</name>
<accession>A0A9P4H639</accession>
<comment type="caution">
    <text evidence="2">The sequence shown here is derived from an EMBL/GenBank/DDBJ whole genome shotgun (WGS) entry which is preliminary data.</text>
</comment>
<protein>
    <submittedName>
        <fullName evidence="2">Uncharacterized protein</fullName>
    </submittedName>
</protein>
<evidence type="ECO:0000256" key="1">
    <source>
        <dbReference type="SAM" id="MobiDB-lite"/>
    </source>
</evidence>
<reference evidence="2" key="1">
    <citation type="journal article" date="2020" name="Stud. Mycol.">
        <title>101 Dothideomycetes genomes: a test case for predicting lifestyles and emergence of pathogens.</title>
        <authorList>
            <person name="Haridas S."/>
            <person name="Albert R."/>
            <person name="Binder M."/>
            <person name="Bloem J."/>
            <person name="Labutti K."/>
            <person name="Salamov A."/>
            <person name="Andreopoulos B."/>
            <person name="Baker S."/>
            <person name="Barry K."/>
            <person name="Bills G."/>
            <person name="Bluhm B."/>
            <person name="Cannon C."/>
            <person name="Castanera R."/>
            <person name="Culley D."/>
            <person name="Daum C."/>
            <person name="Ezra D."/>
            <person name="Gonzalez J."/>
            <person name="Henrissat B."/>
            <person name="Kuo A."/>
            <person name="Liang C."/>
            <person name="Lipzen A."/>
            <person name="Lutzoni F."/>
            <person name="Magnuson J."/>
            <person name="Mondo S."/>
            <person name="Nolan M."/>
            <person name="Ohm R."/>
            <person name="Pangilinan J."/>
            <person name="Park H.-J."/>
            <person name="Ramirez L."/>
            <person name="Alfaro M."/>
            <person name="Sun H."/>
            <person name="Tritt A."/>
            <person name="Yoshinaga Y."/>
            <person name="Zwiers L.-H."/>
            <person name="Turgeon B."/>
            <person name="Goodwin S."/>
            <person name="Spatafora J."/>
            <person name="Crous P."/>
            <person name="Grigoriev I."/>
        </authorList>
    </citation>
    <scope>NUCLEOTIDE SEQUENCE</scope>
    <source>
        <strain evidence="2">CBS 110217</strain>
    </source>
</reference>
<evidence type="ECO:0000313" key="2">
    <source>
        <dbReference type="EMBL" id="KAF2028856.1"/>
    </source>
</evidence>
<gene>
    <name evidence="2" type="ORF">EK21DRAFT_113548</name>
</gene>
<proteinExistence type="predicted"/>
<evidence type="ECO:0000313" key="3">
    <source>
        <dbReference type="Proteomes" id="UP000799777"/>
    </source>
</evidence>
<dbReference type="OrthoDB" id="3693677at2759"/>
<keyword evidence="3" id="KW-1185">Reference proteome</keyword>
<dbReference type="EMBL" id="ML978208">
    <property type="protein sequence ID" value="KAF2028856.1"/>
    <property type="molecule type" value="Genomic_DNA"/>
</dbReference>
<organism evidence="2 3">
    <name type="scientific">Setomelanomma holmii</name>
    <dbReference type="NCBI Taxonomy" id="210430"/>
    <lineage>
        <taxon>Eukaryota</taxon>
        <taxon>Fungi</taxon>
        <taxon>Dikarya</taxon>
        <taxon>Ascomycota</taxon>
        <taxon>Pezizomycotina</taxon>
        <taxon>Dothideomycetes</taxon>
        <taxon>Pleosporomycetidae</taxon>
        <taxon>Pleosporales</taxon>
        <taxon>Pleosporineae</taxon>
        <taxon>Phaeosphaeriaceae</taxon>
        <taxon>Setomelanomma</taxon>
    </lineage>
</organism>
<feature type="region of interest" description="Disordered" evidence="1">
    <location>
        <begin position="66"/>
        <end position="87"/>
    </location>
</feature>